<proteinExistence type="predicted"/>
<evidence type="ECO:0000256" key="2">
    <source>
        <dbReference type="ARBA" id="ARBA00023043"/>
    </source>
</evidence>
<dbReference type="SMART" id="SM00248">
    <property type="entry name" value="ANK"/>
    <property type="match status" value="3"/>
</dbReference>
<evidence type="ECO:0000256" key="3">
    <source>
        <dbReference type="PROSITE-ProRule" id="PRU00023"/>
    </source>
</evidence>
<dbReference type="PANTHER" id="PTHR24201">
    <property type="entry name" value="ANK_REP_REGION DOMAIN-CONTAINING PROTEIN"/>
    <property type="match status" value="1"/>
</dbReference>
<dbReference type="Gene3D" id="1.25.40.20">
    <property type="entry name" value="Ankyrin repeat-containing domain"/>
    <property type="match status" value="2"/>
</dbReference>
<dbReference type="EMBL" id="CAXHTA020000005">
    <property type="protein sequence ID" value="CAL5221856.1"/>
    <property type="molecule type" value="Genomic_DNA"/>
</dbReference>
<name>A0ABP1FSA2_9CHLO</name>
<sequence>MGAQQSLEVGYACVSGDISEVDRKQFVTKTFLQKQSARQNDDPVESKPSTSAQRIACKPPPDDEDEGLDESARNMSDNMPFFIASFSGMDKDRQMVAEAMRAAMTQSIYGSRGLTASVEASLEVKALEDVPSSATMQEGMTVLHVAAARGLANMISVLVLLDANIDAKTLESGDTALHICAVAGGLNDAARFECLEDGRVPLHVAAMSKNMKAVQTLVAAGARRAVSDKDGMSPADVAEACGAQEVFEHLSELDRKVQVSKIKQYQQWL</sequence>
<dbReference type="PANTHER" id="PTHR24201:SF15">
    <property type="entry name" value="ANKYRIN REPEAT DOMAIN-CONTAINING PROTEIN 66"/>
    <property type="match status" value="1"/>
</dbReference>
<feature type="repeat" description="ANK" evidence="3">
    <location>
        <begin position="197"/>
        <end position="229"/>
    </location>
</feature>
<evidence type="ECO:0000256" key="4">
    <source>
        <dbReference type="SAM" id="MobiDB-lite"/>
    </source>
</evidence>
<reference evidence="5 6" key="1">
    <citation type="submission" date="2024-06" db="EMBL/GenBank/DDBJ databases">
        <authorList>
            <person name="Kraege A."/>
            <person name="Thomma B."/>
        </authorList>
    </citation>
    <scope>NUCLEOTIDE SEQUENCE [LARGE SCALE GENOMIC DNA]</scope>
</reference>
<dbReference type="InterPro" id="IPR036770">
    <property type="entry name" value="Ankyrin_rpt-contain_sf"/>
</dbReference>
<dbReference type="Proteomes" id="UP001497392">
    <property type="component" value="Unassembled WGS sequence"/>
</dbReference>
<protein>
    <submittedName>
        <fullName evidence="5">G4117 protein</fullName>
    </submittedName>
</protein>
<comment type="caution">
    <text evidence="5">The sequence shown here is derived from an EMBL/GenBank/DDBJ whole genome shotgun (WGS) entry which is preliminary data.</text>
</comment>
<dbReference type="SUPFAM" id="SSF48403">
    <property type="entry name" value="Ankyrin repeat"/>
    <property type="match status" value="1"/>
</dbReference>
<dbReference type="InterPro" id="IPR002110">
    <property type="entry name" value="Ankyrin_rpt"/>
</dbReference>
<organism evidence="5 6">
    <name type="scientific">Coccomyxa viridis</name>
    <dbReference type="NCBI Taxonomy" id="1274662"/>
    <lineage>
        <taxon>Eukaryota</taxon>
        <taxon>Viridiplantae</taxon>
        <taxon>Chlorophyta</taxon>
        <taxon>core chlorophytes</taxon>
        <taxon>Trebouxiophyceae</taxon>
        <taxon>Trebouxiophyceae incertae sedis</taxon>
        <taxon>Coccomyxaceae</taxon>
        <taxon>Coccomyxa</taxon>
    </lineage>
</organism>
<evidence type="ECO:0000256" key="1">
    <source>
        <dbReference type="ARBA" id="ARBA00022737"/>
    </source>
</evidence>
<keyword evidence="1" id="KW-0677">Repeat</keyword>
<dbReference type="PROSITE" id="PS50088">
    <property type="entry name" value="ANK_REPEAT"/>
    <property type="match status" value="2"/>
</dbReference>
<feature type="region of interest" description="Disordered" evidence="4">
    <location>
        <begin position="31"/>
        <end position="74"/>
    </location>
</feature>
<dbReference type="Pfam" id="PF00023">
    <property type="entry name" value="Ank"/>
    <property type="match status" value="1"/>
</dbReference>
<keyword evidence="2 3" id="KW-0040">ANK repeat</keyword>
<keyword evidence="6" id="KW-1185">Reference proteome</keyword>
<gene>
    <name evidence="5" type="primary">g4117</name>
    <name evidence="5" type="ORF">VP750_LOCUS3515</name>
</gene>
<evidence type="ECO:0000313" key="5">
    <source>
        <dbReference type="EMBL" id="CAL5221856.1"/>
    </source>
</evidence>
<accession>A0ABP1FSA2</accession>
<dbReference type="Pfam" id="PF12796">
    <property type="entry name" value="Ank_2"/>
    <property type="match status" value="1"/>
</dbReference>
<dbReference type="InterPro" id="IPR050776">
    <property type="entry name" value="Ank_Repeat/CDKN_Inhibitor"/>
</dbReference>
<dbReference type="PROSITE" id="PS50297">
    <property type="entry name" value="ANK_REP_REGION"/>
    <property type="match status" value="2"/>
</dbReference>
<feature type="repeat" description="ANK" evidence="3">
    <location>
        <begin position="138"/>
        <end position="170"/>
    </location>
</feature>
<evidence type="ECO:0000313" key="6">
    <source>
        <dbReference type="Proteomes" id="UP001497392"/>
    </source>
</evidence>